<gene>
    <name evidence="16" type="ORF">JIN87_08840</name>
</gene>
<dbReference type="Gene3D" id="3.30.565.10">
    <property type="entry name" value="Histidine kinase-like ATPase, C-terminal domain"/>
    <property type="match status" value="1"/>
</dbReference>
<evidence type="ECO:0000259" key="14">
    <source>
        <dbReference type="PROSITE" id="PS50109"/>
    </source>
</evidence>
<dbReference type="InterPro" id="IPR036097">
    <property type="entry name" value="HisK_dim/P_sf"/>
</dbReference>
<dbReference type="Pfam" id="PF00072">
    <property type="entry name" value="Response_reg"/>
    <property type="match status" value="1"/>
</dbReference>
<evidence type="ECO:0000256" key="12">
    <source>
        <dbReference type="SAM" id="SignalP"/>
    </source>
</evidence>
<dbReference type="InterPro" id="IPR011006">
    <property type="entry name" value="CheY-like_superfamily"/>
</dbReference>
<dbReference type="Pfam" id="PF02518">
    <property type="entry name" value="HATPase_c"/>
    <property type="match status" value="1"/>
</dbReference>
<dbReference type="GO" id="GO:0043565">
    <property type="term" value="F:sequence-specific DNA binding"/>
    <property type="evidence" value="ECO:0007669"/>
    <property type="project" value="InterPro"/>
</dbReference>
<evidence type="ECO:0000259" key="13">
    <source>
        <dbReference type="PROSITE" id="PS01124"/>
    </source>
</evidence>
<feature type="region of interest" description="Disordered" evidence="10">
    <location>
        <begin position="1033"/>
        <end position="1066"/>
    </location>
</feature>
<evidence type="ECO:0000313" key="16">
    <source>
        <dbReference type="EMBL" id="MBK1876972.1"/>
    </source>
</evidence>
<evidence type="ECO:0000256" key="3">
    <source>
        <dbReference type="ARBA" id="ARBA00022553"/>
    </source>
</evidence>
<evidence type="ECO:0000256" key="11">
    <source>
        <dbReference type="SAM" id="Phobius"/>
    </source>
</evidence>
<dbReference type="InterPro" id="IPR018060">
    <property type="entry name" value="HTH_AraC"/>
</dbReference>
<sequence length="1328" mass="149377">MPRLCVFLKFGSCLLLCAFLSLFVGRLDAAGKPYTPQHPDPFDEAWRWNRVEAFSGYRLHCVDEGEDGRHWFGTSAGVVVYDGFEIKQVLEEESIKDVAVFGRDVYVLSINGFWHFDGNSWKQLIERRFNRRVQNSIVRTIDGTVWVGTDKGLLRVVGDDVKPVEGFGRSILSLLIDDHGRLWIAQGGGGRVVVTDVEDGRLASRKSHRQVLDAMPGGTRFNIHHITKGHDGRVWVASAGREYAVRWFDEDLNEHLVEASRGIEFRDSLLALAVTVDGTVWMRDRTDLFSIHDGVWRTHDWKTEHFGRSLSKVGLLHSNSEGKLIVGGDSSPLFVINMAQDRWSSYHDLMFQCEDSDGNRWYIASGGELVFENLDTGEWTEYSKEDGVIDLPLVVFCDSRNTVWVAGAHEGQAAVGWKRRNQWNVDLYPELGSMISHLSAFENKLGQMLFGSGHELTAPSPDKRGGLVKYRSVDNGYRAEVIPAKAFVNRVVSIVEDRVGDLYTGGRYLYRHRKGELERIELPVEDNSRWIDHIVLDSQNQIWSAVYGKGIFRLNGDQVDLFNEESGLASESVANLALDQQGHLLAGTSMGISRFDGVTWTTHVLPEELGFDREAGTLRAAKDGAIWVNIATRSWFFRGSEYNPMPKNRVYENMSVRFKGNANGPETTLHSKDIELHEPGNVKLEWSGKDFWNETPEDDLEFSYRVDAGEWTAFAKEKETFLLELATGSHVVEVRSRDLDGNVDESPARVSIAVVPALWKRPWFIATEVAVVLLIAGLIYAMIRMRMRHMMESRDFKLWFFTQISHELKTPLSLILGPVESTLKRASDSKTKGSMEIASRNARKMLSLVNQLLEFQKVEMGGVRVEASRVDLVGFVGDSIPTYRAMADQKAQDLIFECEKESWIAFLDTDKLQKILDNLVSNAVKYTPDCGTIKIRLEVDAGARASSGEIGVIRVEDTGLGIPTKDQNRIFDPYYRVGGKSKQAAKGTGIGLALVNELVRVCRGTIEVESPINGEGGGTRFTVRLPSIEAEEDLKQHEEPELDAGASEEADEKLEPDAQVEEKASQVSRGNKPLVLLVDDNPDIRSFLSEELGEEFATIEAKDGREGLEVARKESPDLIVTDVMMPEMDGHEFCRHIKTERLTSHIPVIMLTAKSSLQSHIHGLELGADDYLSKPVETELLVLRIRNLLASRQALRERFVQQQVLTPKEVTATSLDEKLLEKAIGIVEDHMQDFEFSVELLAEALHMSRVTLYRKLKALIGQTPSDFIATIRLKRATQLMKNNSFSVIEISNLVGFNDSNYFSNRFKREYGMTPTQYMAKEGKRPTST</sequence>
<dbReference type="SUPFAM" id="SSF46689">
    <property type="entry name" value="Homeodomain-like"/>
    <property type="match status" value="1"/>
</dbReference>
<dbReference type="GO" id="GO:0000155">
    <property type="term" value="F:phosphorelay sensor kinase activity"/>
    <property type="evidence" value="ECO:0007669"/>
    <property type="project" value="InterPro"/>
</dbReference>
<feature type="transmembrane region" description="Helical" evidence="11">
    <location>
        <begin position="763"/>
        <end position="783"/>
    </location>
</feature>
<keyword evidence="6" id="KW-0805">Transcription regulation</keyword>
<dbReference type="SMART" id="SM00388">
    <property type="entry name" value="HisKA"/>
    <property type="match status" value="1"/>
</dbReference>
<dbReference type="EC" id="2.7.13.3" evidence="2"/>
<dbReference type="GO" id="GO:0003700">
    <property type="term" value="F:DNA-binding transcription factor activity"/>
    <property type="evidence" value="ECO:0007669"/>
    <property type="project" value="InterPro"/>
</dbReference>
<evidence type="ECO:0000256" key="4">
    <source>
        <dbReference type="ARBA" id="ARBA00022679"/>
    </source>
</evidence>
<dbReference type="SUPFAM" id="SSF47384">
    <property type="entry name" value="Homodimeric domain of signal transducing histidine kinase"/>
    <property type="match status" value="1"/>
</dbReference>
<dbReference type="Gene3D" id="1.10.10.60">
    <property type="entry name" value="Homeodomain-like"/>
    <property type="match status" value="1"/>
</dbReference>
<keyword evidence="11" id="KW-0472">Membrane</keyword>
<keyword evidence="12" id="KW-0732">Signal</keyword>
<dbReference type="Gene3D" id="3.40.50.2300">
    <property type="match status" value="1"/>
</dbReference>
<dbReference type="InterPro" id="IPR018062">
    <property type="entry name" value="HTH_AraC-typ_CS"/>
</dbReference>
<dbReference type="SMART" id="SM00342">
    <property type="entry name" value="HTH_ARAC"/>
    <property type="match status" value="1"/>
</dbReference>
<dbReference type="CDD" id="cd00082">
    <property type="entry name" value="HisKA"/>
    <property type="match status" value="1"/>
</dbReference>
<dbReference type="PANTHER" id="PTHR43547">
    <property type="entry name" value="TWO-COMPONENT HISTIDINE KINASE"/>
    <property type="match status" value="1"/>
</dbReference>
<evidence type="ECO:0000256" key="10">
    <source>
        <dbReference type="SAM" id="MobiDB-lite"/>
    </source>
</evidence>
<dbReference type="InterPro" id="IPR003594">
    <property type="entry name" value="HATPase_dom"/>
</dbReference>
<dbReference type="Gene3D" id="2.60.40.10">
    <property type="entry name" value="Immunoglobulins"/>
    <property type="match status" value="1"/>
</dbReference>
<dbReference type="PROSITE" id="PS01124">
    <property type="entry name" value="HTH_ARAC_FAMILY_2"/>
    <property type="match status" value="1"/>
</dbReference>
<evidence type="ECO:0000256" key="8">
    <source>
        <dbReference type="ARBA" id="ARBA00023163"/>
    </source>
</evidence>
<protein>
    <recommendedName>
        <fullName evidence="2">histidine kinase</fullName>
        <ecNumber evidence="2">2.7.13.3</ecNumber>
    </recommendedName>
</protein>
<feature type="modified residue" description="4-aspartylphosphate" evidence="9">
    <location>
        <position position="1122"/>
    </location>
</feature>
<evidence type="ECO:0000256" key="6">
    <source>
        <dbReference type="ARBA" id="ARBA00023015"/>
    </source>
</evidence>
<comment type="caution">
    <text evidence="16">The sequence shown here is derived from an EMBL/GenBank/DDBJ whole genome shotgun (WGS) entry which is preliminary data.</text>
</comment>
<dbReference type="SUPFAM" id="SSF63829">
    <property type="entry name" value="Calcium-dependent phosphotriesterase"/>
    <property type="match status" value="2"/>
</dbReference>
<dbReference type="InterPro" id="IPR036890">
    <property type="entry name" value="HATPase_C_sf"/>
</dbReference>
<dbReference type="CDD" id="cd17574">
    <property type="entry name" value="REC_OmpR"/>
    <property type="match status" value="1"/>
</dbReference>
<dbReference type="InterPro" id="IPR009057">
    <property type="entry name" value="Homeodomain-like_sf"/>
</dbReference>
<dbReference type="PROSITE" id="PS00041">
    <property type="entry name" value="HTH_ARAC_FAMILY_1"/>
    <property type="match status" value="1"/>
</dbReference>
<dbReference type="PROSITE" id="PS50110">
    <property type="entry name" value="RESPONSE_REGULATORY"/>
    <property type="match status" value="1"/>
</dbReference>
<keyword evidence="3 9" id="KW-0597">Phosphoprotein</keyword>
<evidence type="ECO:0000256" key="2">
    <source>
        <dbReference type="ARBA" id="ARBA00012438"/>
    </source>
</evidence>
<dbReference type="Gene3D" id="1.10.287.130">
    <property type="match status" value="1"/>
</dbReference>
<dbReference type="PROSITE" id="PS50109">
    <property type="entry name" value="HIS_KIN"/>
    <property type="match status" value="1"/>
</dbReference>
<evidence type="ECO:0000313" key="17">
    <source>
        <dbReference type="Proteomes" id="UP000617628"/>
    </source>
</evidence>
<keyword evidence="7" id="KW-0238">DNA-binding</keyword>
<dbReference type="Proteomes" id="UP000617628">
    <property type="component" value="Unassembled WGS sequence"/>
</dbReference>
<keyword evidence="17" id="KW-1185">Reference proteome</keyword>
<dbReference type="InterPro" id="IPR003661">
    <property type="entry name" value="HisK_dim/P_dom"/>
</dbReference>
<dbReference type="PANTHER" id="PTHR43547:SF2">
    <property type="entry name" value="HYBRID SIGNAL TRANSDUCTION HISTIDINE KINASE C"/>
    <property type="match status" value="1"/>
</dbReference>
<dbReference type="InterPro" id="IPR004358">
    <property type="entry name" value="Sig_transdc_His_kin-like_C"/>
</dbReference>
<dbReference type="Gene3D" id="2.130.10.10">
    <property type="entry name" value="YVTN repeat-like/Quinoprotein amine dehydrogenase"/>
    <property type="match status" value="2"/>
</dbReference>
<keyword evidence="11" id="KW-1133">Transmembrane helix</keyword>
<dbReference type="Pfam" id="PF00512">
    <property type="entry name" value="HisKA"/>
    <property type="match status" value="1"/>
</dbReference>
<evidence type="ECO:0000256" key="1">
    <source>
        <dbReference type="ARBA" id="ARBA00000085"/>
    </source>
</evidence>
<accession>A0A934RZ41</accession>
<evidence type="ECO:0000256" key="9">
    <source>
        <dbReference type="PROSITE-ProRule" id="PRU00169"/>
    </source>
</evidence>
<dbReference type="SMART" id="SM00387">
    <property type="entry name" value="HATPase_c"/>
    <property type="match status" value="1"/>
</dbReference>
<proteinExistence type="predicted"/>
<keyword evidence="5" id="KW-0418">Kinase</keyword>
<dbReference type="SUPFAM" id="SSF55874">
    <property type="entry name" value="ATPase domain of HSP90 chaperone/DNA topoisomerase II/histidine kinase"/>
    <property type="match status" value="1"/>
</dbReference>
<feature type="compositionally biased region" description="Basic and acidic residues" evidence="10">
    <location>
        <begin position="1053"/>
        <end position="1064"/>
    </location>
</feature>
<keyword evidence="11" id="KW-0812">Transmembrane</keyword>
<dbReference type="SMART" id="SM00448">
    <property type="entry name" value="REC"/>
    <property type="match status" value="1"/>
</dbReference>
<keyword evidence="4" id="KW-0808">Transferase</keyword>
<evidence type="ECO:0000259" key="15">
    <source>
        <dbReference type="PROSITE" id="PS50110"/>
    </source>
</evidence>
<dbReference type="InterPro" id="IPR005467">
    <property type="entry name" value="His_kinase_dom"/>
</dbReference>
<evidence type="ECO:0000256" key="5">
    <source>
        <dbReference type="ARBA" id="ARBA00022777"/>
    </source>
</evidence>
<dbReference type="InterPro" id="IPR015943">
    <property type="entry name" value="WD40/YVTN_repeat-like_dom_sf"/>
</dbReference>
<dbReference type="EMBL" id="JAENIL010000013">
    <property type="protein sequence ID" value="MBK1876972.1"/>
    <property type="molecule type" value="Genomic_DNA"/>
</dbReference>
<evidence type="ECO:0000256" key="7">
    <source>
        <dbReference type="ARBA" id="ARBA00023125"/>
    </source>
</evidence>
<dbReference type="PRINTS" id="PR00344">
    <property type="entry name" value="BCTRLSENSOR"/>
</dbReference>
<feature type="domain" description="Histidine kinase" evidence="14">
    <location>
        <begin position="803"/>
        <end position="1029"/>
    </location>
</feature>
<feature type="compositionally biased region" description="Acidic residues" evidence="10">
    <location>
        <begin position="1040"/>
        <end position="1052"/>
    </location>
</feature>
<dbReference type="RefSeq" id="WP_200355188.1">
    <property type="nucleotide sequence ID" value="NZ_JAENIL010000013.1"/>
</dbReference>
<organism evidence="16 17">
    <name type="scientific">Pelagicoccus mobilis</name>
    <dbReference type="NCBI Taxonomy" id="415221"/>
    <lineage>
        <taxon>Bacteria</taxon>
        <taxon>Pseudomonadati</taxon>
        <taxon>Verrucomicrobiota</taxon>
        <taxon>Opitutia</taxon>
        <taxon>Puniceicoccales</taxon>
        <taxon>Pelagicoccaceae</taxon>
        <taxon>Pelagicoccus</taxon>
    </lineage>
</organism>
<dbReference type="InterPro" id="IPR013783">
    <property type="entry name" value="Ig-like_fold"/>
</dbReference>
<reference evidence="16" key="1">
    <citation type="submission" date="2021-01" db="EMBL/GenBank/DDBJ databases">
        <title>Modified the classification status of verrucomicrobia.</title>
        <authorList>
            <person name="Feng X."/>
        </authorList>
    </citation>
    <scope>NUCLEOTIDE SEQUENCE</scope>
    <source>
        <strain evidence="16">KCTC 13126</strain>
    </source>
</reference>
<feature type="chain" id="PRO_5036745916" description="histidine kinase" evidence="12">
    <location>
        <begin position="30"/>
        <end position="1328"/>
    </location>
</feature>
<dbReference type="InterPro" id="IPR001789">
    <property type="entry name" value="Sig_transdc_resp-reg_receiver"/>
</dbReference>
<dbReference type="FunFam" id="3.30.565.10:FF:000006">
    <property type="entry name" value="Sensor histidine kinase WalK"/>
    <property type="match status" value="1"/>
</dbReference>
<dbReference type="SUPFAM" id="SSF52172">
    <property type="entry name" value="CheY-like"/>
    <property type="match status" value="1"/>
</dbReference>
<name>A0A934RZ41_9BACT</name>
<feature type="domain" description="Response regulatory" evidence="15">
    <location>
        <begin position="1074"/>
        <end position="1189"/>
    </location>
</feature>
<keyword evidence="8" id="KW-0804">Transcription</keyword>
<feature type="domain" description="HTH araC/xylS-type" evidence="13">
    <location>
        <begin position="1221"/>
        <end position="1320"/>
    </location>
</feature>
<comment type="catalytic activity">
    <reaction evidence="1">
        <text>ATP + protein L-histidine = ADP + protein N-phospho-L-histidine.</text>
        <dbReference type="EC" id="2.7.13.3"/>
    </reaction>
</comment>
<feature type="signal peptide" evidence="12">
    <location>
        <begin position="1"/>
        <end position="29"/>
    </location>
</feature>
<dbReference type="Pfam" id="PF12833">
    <property type="entry name" value="HTH_18"/>
    <property type="match status" value="1"/>
</dbReference>